<protein>
    <submittedName>
        <fullName evidence="5">Recombination factor protein RarA</fullName>
    </submittedName>
</protein>
<name>A0A0G0N4M8_9BACT</name>
<dbReference type="Pfam" id="PF00004">
    <property type="entry name" value="AAA"/>
    <property type="match status" value="1"/>
</dbReference>
<dbReference type="InterPro" id="IPR032423">
    <property type="entry name" value="AAA_assoc_2"/>
</dbReference>
<dbReference type="GO" id="GO:0006261">
    <property type="term" value="P:DNA-templated DNA replication"/>
    <property type="evidence" value="ECO:0007669"/>
    <property type="project" value="TreeGrafter"/>
</dbReference>
<comment type="caution">
    <text evidence="5">The sequence shown here is derived from an EMBL/GenBank/DDBJ whole genome shotgun (WGS) entry which is preliminary data.</text>
</comment>
<dbReference type="GO" id="GO:0005524">
    <property type="term" value="F:ATP binding"/>
    <property type="evidence" value="ECO:0007669"/>
    <property type="project" value="UniProtKB-KW"/>
</dbReference>
<gene>
    <name evidence="5" type="ORF">UT39_C0011G0011</name>
</gene>
<dbReference type="GO" id="GO:0017116">
    <property type="term" value="F:single-stranded DNA helicase activity"/>
    <property type="evidence" value="ECO:0007669"/>
    <property type="project" value="TreeGrafter"/>
</dbReference>
<dbReference type="AlphaFoldDB" id="A0A0G0N4M8"/>
<dbReference type="SMART" id="SM00382">
    <property type="entry name" value="AAA"/>
    <property type="match status" value="1"/>
</dbReference>
<organism evidence="5 6">
    <name type="scientific">Candidatus Woesebacteria bacterium GW2011_GWA1_39_21</name>
    <dbReference type="NCBI Taxonomy" id="1618550"/>
    <lineage>
        <taxon>Bacteria</taxon>
        <taxon>Candidatus Woeseibacteriota</taxon>
    </lineage>
</organism>
<keyword evidence="3" id="KW-0067">ATP-binding</keyword>
<dbReference type="InterPro" id="IPR008921">
    <property type="entry name" value="DNA_pol3_clamp-load_cplx_C"/>
</dbReference>
<dbReference type="PANTHER" id="PTHR13779">
    <property type="entry name" value="WERNER HELICASE-INTERACTING PROTEIN 1 FAMILY MEMBER"/>
    <property type="match status" value="1"/>
</dbReference>
<evidence type="ECO:0000313" key="5">
    <source>
        <dbReference type="EMBL" id="KKR11139.1"/>
    </source>
</evidence>
<dbReference type="Gene3D" id="1.10.8.60">
    <property type="match status" value="1"/>
</dbReference>
<evidence type="ECO:0000256" key="1">
    <source>
        <dbReference type="ARBA" id="ARBA00008959"/>
    </source>
</evidence>
<feature type="domain" description="AAA+ ATPase" evidence="4">
    <location>
        <begin position="43"/>
        <end position="177"/>
    </location>
</feature>
<evidence type="ECO:0000259" key="4">
    <source>
        <dbReference type="SMART" id="SM00382"/>
    </source>
</evidence>
<dbReference type="Gene3D" id="1.10.3710.10">
    <property type="entry name" value="DNA polymerase III clamp loader subunits, C-terminal domain"/>
    <property type="match status" value="1"/>
</dbReference>
<evidence type="ECO:0000256" key="3">
    <source>
        <dbReference type="ARBA" id="ARBA00022840"/>
    </source>
</evidence>
<dbReference type="Pfam" id="PF12002">
    <property type="entry name" value="MgsA_C"/>
    <property type="match status" value="1"/>
</dbReference>
<dbReference type="SUPFAM" id="SSF48019">
    <property type="entry name" value="post-AAA+ oligomerization domain-like"/>
    <property type="match status" value="1"/>
</dbReference>
<sequence length="432" mass="48499">MDNTPLPEKIRPKNLKSFVGQENISGVNGIINVLLKNSKKTGFFPSLIFWGPPGIGKTTLARIISTELKRNYYEFSAVNTSIKDIEKVTKELTDKNVSSVNSQLTFNKTPKRFEKNLAPVIFIDEIHRFNKAQQDKLLPYVERGDIILIGATTENPSFEVIGPLLSRSRVVVLNRLTPKNLERIIQRGLNELGVKIQNKAKDFLIESANGDARVLLNVLEIAANLHNTNTEEYSKHQKLPLSRFSTLILSDIESALQQRQLTFDKHGDEFYNVISAFIKSMRASNVDAALYYLARMVAVGQDPLYIARRMVVFASEDIGMAAPTALVIANEVFRACETIGYPECQENLAAGVVYLAAAKKDRSAYDAYMSALKDVQTFGNLPIPMNILNAPTKLMKDLGYGEGYDKYTKESLLPEKLKGKKYFFNKNEKENT</sequence>
<dbReference type="Pfam" id="PF16193">
    <property type="entry name" value="AAA_assoc_2"/>
    <property type="match status" value="1"/>
</dbReference>
<dbReference type="EMBL" id="LBWP01000011">
    <property type="protein sequence ID" value="KKR11139.1"/>
    <property type="molecule type" value="Genomic_DNA"/>
</dbReference>
<dbReference type="SUPFAM" id="SSF52540">
    <property type="entry name" value="P-loop containing nucleoside triphosphate hydrolases"/>
    <property type="match status" value="1"/>
</dbReference>
<dbReference type="Gene3D" id="1.20.272.10">
    <property type="match status" value="1"/>
</dbReference>
<dbReference type="STRING" id="1618550.UT39_C0011G0011"/>
<evidence type="ECO:0000313" key="6">
    <source>
        <dbReference type="Proteomes" id="UP000034246"/>
    </source>
</evidence>
<dbReference type="GO" id="GO:0003677">
    <property type="term" value="F:DNA binding"/>
    <property type="evidence" value="ECO:0007669"/>
    <property type="project" value="InterPro"/>
</dbReference>
<dbReference type="InterPro" id="IPR027417">
    <property type="entry name" value="P-loop_NTPase"/>
</dbReference>
<dbReference type="GO" id="GO:0016887">
    <property type="term" value="F:ATP hydrolysis activity"/>
    <property type="evidence" value="ECO:0007669"/>
    <property type="project" value="InterPro"/>
</dbReference>
<evidence type="ECO:0000256" key="2">
    <source>
        <dbReference type="ARBA" id="ARBA00022741"/>
    </source>
</evidence>
<dbReference type="InterPro" id="IPR021886">
    <property type="entry name" value="MgsA_C"/>
</dbReference>
<dbReference type="InterPro" id="IPR051314">
    <property type="entry name" value="AAA_ATPase_RarA/MGS1/WRNIP1"/>
</dbReference>
<dbReference type="CDD" id="cd18139">
    <property type="entry name" value="HLD_clamp_RarA"/>
    <property type="match status" value="1"/>
</dbReference>
<dbReference type="InterPro" id="IPR003593">
    <property type="entry name" value="AAA+_ATPase"/>
</dbReference>
<dbReference type="GO" id="GO:0008047">
    <property type="term" value="F:enzyme activator activity"/>
    <property type="evidence" value="ECO:0007669"/>
    <property type="project" value="TreeGrafter"/>
</dbReference>
<dbReference type="GO" id="GO:0000731">
    <property type="term" value="P:DNA synthesis involved in DNA repair"/>
    <property type="evidence" value="ECO:0007669"/>
    <property type="project" value="TreeGrafter"/>
</dbReference>
<proteinExistence type="inferred from homology"/>
<dbReference type="PATRIC" id="fig|1618550.3.peg.716"/>
<dbReference type="FunFam" id="1.20.272.10:FF:000001">
    <property type="entry name" value="Putative AAA family ATPase"/>
    <property type="match status" value="1"/>
</dbReference>
<comment type="similarity">
    <text evidence="1">Belongs to the AAA ATPase family. RarA/MGS1/WRNIP1 subfamily.</text>
</comment>
<dbReference type="InterPro" id="IPR003959">
    <property type="entry name" value="ATPase_AAA_core"/>
</dbReference>
<dbReference type="PANTHER" id="PTHR13779:SF7">
    <property type="entry name" value="ATPASE WRNIP1"/>
    <property type="match status" value="1"/>
</dbReference>
<dbReference type="Gene3D" id="3.40.50.300">
    <property type="entry name" value="P-loop containing nucleotide triphosphate hydrolases"/>
    <property type="match status" value="1"/>
</dbReference>
<keyword evidence="2" id="KW-0547">Nucleotide-binding</keyword>
<dbReference type="Proteomes" id="UP000034246">
    <property type="component" value="Unassembled WGS sequence"/>
</dbReference>
<accession>A0A0G0N4M8</accession>
<dbReference type="CDD" id="cd00009">
    <property type="entry name" value="AAA"/>
    <property type="match status" value="1"/>
</dbReference>
<reference evidence="5 6" key="1">
    <citation type="journal article" date="2015" name="Nature">
        <title>rRNA introns, odd ribosomes, and small enigmatic genomes across a large radiation of phyla.</title>
        <authorList>
            <person name="Brown C.T."/>
            <person name="Hug L.A."/>
            <person name="Thomas B.C."/>
            <person name="Sharon I."/>
            <person name="Castelle C.J."/>
            <person name="Singh A."/>
            <person name="Wilkins M.J."/>
            <person name="Williams K.H."/>
            <person name="Banfield J.F."/>
        </authorList>
    </citation>
    <scope>NUCLEOTIDE SEQUENCE [LARGE SCALE GENOMIC DNA]</scope>
</reference>